<dbReference type="GO" id="GO:0030600">
    <property type="term" value="F:feruloyl esterase activity"/>
    <property type="evidence" value="ECO:0007669"/>
    <property type="project" value="UniProtKB-ARBA"/>
</dbReference>
<dbReference type="GO" id="GO:0046872">
    <property type="term" value="F:metal ion binding"/>
    <property type="evidence" value="ECO:0007669"/>
    <property type="project" value="UniProtKB-KW"/>
</dbReference>
<keyword evidence="4" id="KW-0732">Signal</keyword>
<dbReference type="OMA" id="GLPEYCA"/>
<dbReference type="HOGENOM" id="CLU_014819_1_1_1"/>
<comment type="similarity">
    <text evidence="1 8">Belongs to the tannase family.</text>
</comment>
<evidence type="ECO:0000256" key="3">
    <source>
        <dbReference type="ARBA" id="ARBA00022723"/>
    </source>
</evidence>
<dbReference type="Proteomes" id="UP000016924">
    <property type="component" value="Unassembled WGS sequence"/>
</dbReference>
<evidence type="ECO:0000256" key="5">
    <source>
        <dbReference type="ARBA" id="ARBA00022801"/>
    </source>
</evidence>
<evidence type="ECO:0000256" key="1">
    <source>
        <dbReference type="ARBA" id="ARBA00006249"/>
    </source>
</evidence>
<keyword evidence="2" id="KW-0719">Serine esterase</keyword>
<evidence type="ECO:0000256" key="8">
    <source>
        <dbReference type="RuleBase" id="RU361238"/>
    </source>
</evidence>
<dbReference type="EC" id="3.1.1.-" evidence="8"/>
<keyword evidence="10" id="KW-1185">Reference proteome</keyword>
<evidence type="ECO:0000256" key="4">
    <source>
        <dbReference type="ARBA" id="ARBA00022729"/>
    </source>
</evidence>
<dbReference type="Pfam" id="PF07519">
    <property type="entry name" value="Tannase"/>
    <property type="match status" value="1"/>
</dbReference>
<protein>
    <recommendedName>
        <fullName evidence="8">Carboxylic ester hydrolase</fullName>
        <ecNumber evidence="8">3.1.1.-</ecNumber>
    </recommendedName>
</protein>
<dbReference type="eggNOG" id="ENOG502QPXZ">
    <property type="taxonomic scope" value="Eukaryota"/>
</dbReference>
<dbReference type="PANTHER" id="PTHR33938:SF2">
    <property type="entry name" value="CARBOXYLIC ESTER HYDROLASE"/>
    <property type="match status" value="1"/>
</dbReference>
<dbReference type="InterPro" id="IPR029058">
    <property type="entry name" value="AB_hydrolase_fold"/>
</dbReference>
<dbReference type="SUPFAM" id="SSF53474">
    <property type="entry name" value="alpha/beta-Hydrolases"/>
    <property type="match status" value="1"/>
</dbReference>
<keyword evidence="5 8" id="KW-0378">Hydrolase</keyword>
<evidence type="ECO:0000256" key="6">
    <source>
        <dbReference type="ARBA" id="ARBA00022837"/>
    </source>
</evidence>
<keyword evidence="6" id="KW-0106">Calcium</keyword>
<dbReference type="PANTHER" id="PTHR33938">
    <property type="entry name" value="FERULOYL ESTERASE B-RELATED"/>
    <property type="match status" value="1"/>
</dbReference>
<dbReference type="RefSeq" id="XP_007779406.1">
    <property type="nucleotide sequence ID" value="XM_007781216.1"/>
</dbReference>
<dbReference type="STRING" id="1168221.R7YQM1"/>
<sequence>MRRMEKTPLIGSARIDINTHVCSVGETDVTSAFDTILPSNASTLYAIPVPANGTFGEGPSNVAYPRNATNLPALCAVSVNVTSSATSSFTFGLFLPNDWNGRFLAVGNGGFLGGINWLELGSSVRYGFAVMSTNTGHNSTNSNSTWALNNPEAEIDWSYRAMHGSILIAKDIVSAFYSNAIEYSYYSGCSTGGYQGLNEVQDYPEDFDGVLVGAPAWWHSHLQTWSIKVGIYNLPNTSAHHIPSALFPVIGAEVIRQCDETDGVADGIISEPRACSFYPEALLCTPSTTNRSACLTSPQIDTLNKIYADYVETNQTFIFPGLELGSESQWNLVAQSVPDAFSIGYVQNLVYDDPTWQWWNFSLQTIQDAERINGPIADADKFDISPFQARGGKLLQYHGYADGFIQPGSSKYYYDHVVRTLAPMGIDVTDFFRFFLVPGMRHCSGTVVGAPWYIAGSGQANSLYSSSPVRSVPGYEDADHDALLALMRWVEDGTAPEEIIATYYENNTVSEGVVRQRPLCPYPGRAVYCGEGSVDEPGSWRCEAV</sequence>
<name>R7YQM1_CONA1</name>
<reference evidence="10" key="1">
    <citation type="submission" date="2012-06" db="EMBL/GenBank/DDBJ databases">
        <title>The genome sequence of Coniosporium apollinis CBS 100218.</title>
        <authorList>
            <consortium name="The Broad Institute Genome Sequencing Platform"/>
            <person name="Cuomo C."/>
            <person name="Gorbushina A."/>
            <person name="Noack S."/>
            <person name="Walker B."/>
            <person name="Young S.K."/>
            <person name="Zeng Q."/>
            <person name="Gargeya S."/>
            <person name="Fitzgerald M."/>
            <person name="Haas B."/>
            <person name="Abouelleil A."/>
            <person name="Alvarado L."/>
            <person name="Arachchi H.M."/>
            <person name="Berlin A.M."/>
            <person name="Chapman S.B."/>
            <person name="Goldberg J."/>
            <person name="Griggs A."/>
            <person name="Gujja S."/>
            <person name="Hansen M."/>
            <person name="Howarth C."/>
            <person name="Imamovic A."/>
            <person name="Larimer J."/>
            <person name="McCowan C."/>
            <person name="Montmayeur A."/>
            <person name="Murphy C."/>
            <person name="Neiman D."/>
            <person name="Pearson M."/>
            <person name="Priest M."/>
            <person name="Roberts A."/>
            <person name="Saif S."/>
            <person name="Shea T."/>
            <person name="Sisk P."/>
            <person name="Sykes S."/>
            <person name="Wortman J."/>
            <person name="Nusbaum C."/>
            <person name="Birren B."/>
        </authorList>
    </citation>
    <scope>NUCLEOTIDE SEQUENCE [LARGE SCALE GENOMIC DNA]</scope>
    <source>
        <strain evidence="10">CBS 100218</strain>
    </source>
</reference>
<evidence type="ECO:0000313" key="9">
    <source>
        <dbReference type="EMBL" id="EON64089.1"/>
    </source>
</evidence>
<dbReference type="InterPro" id="IPR011118">
    <property type="entry name" value="Tannase/feruloyl_esterase"/>
</dbReference>
<gene>
    <name evidence="9" type="ORF">W97_03319</name>
</gene>
<dbReference type="GeneID" id="19900630"/>
<evidence type="ECO:0000256" key="2">
    <source>
        <dbReference type="ARBA" id="ARBA00022487"/>
    </source>
</evidence>
<keyword evidence="7" id="KW-1015">Disulfide bond</keyword>
<proteinExistence type="inferred from homology"/>
<dbReference type="AlphaFoldDB" id="R7YQM1"/>
<dbReference type="EMBL" id="JH767566">
    <property type="protein sequence ID" value="EON64089.1"/>
    <property type="molecule type" value="Genomic_DNA"/>
</dbReference>
<organism evidence="9 10">
    <name type="scientific">Coniosporium apollinis (strain CBS 100218)</name>
    <name type="common">Rock-inhabiting black yeast</name>
    <dbReference type="NCBI Taxonomy" id="1168221"/>
    <lineage>
        <taxon>Eukaryota</taxon>
        <taxon>Fungi</taxon>
        <taxon>Dikarya</taxon>
        <taxon>Ascomycota</taxon>
        <taxon>Pezizomycotina</taxon>
        <taxon>Dothideomycetes</taxon>
        <taxon>Dothideomycetes incertae sedis</taxon>
        <taxon>Coniosporium</taxon>
    </lineage>
</organism>
<evidence type="ECO:0000313" key="10">
    <source>
        <dbReference type="Proteomes" id="UP000016924"/>
    </source>
</evidence>
<evidence type="ECO:0000256" key="7">
    <source>
        <dbReference type="ARBA" id="ARBA00023157"/>
    </source>
</evidence>
<dbReference type="OrthoDB" id="3039123at2759"/>
<accession>R7YQM1</accession>
<keyword evidence="3" id="KW-0479">Metal-binding</keyword>